<evidence type="ECO:0000313" key="1">
    <source>
        <dbReference type="EMBL" id="KAH9415003.1"/>
    </source>
</evidence>
<proteinExistence type="predicted"/>
<accession>A0ABQ8IXH8</accession>
<gene>
    <name evidence="1" type="ORF">DERP_014296</name>
</gene>
<keyword evidence="2" id="KW-1185">Reference proteome</keyword>
<dbReference type="EMBL" id="NJHN03000101">
    <property type="protein sequence ID" value="KAH9415003.1"/>
    <property type="molecule type" value="Genomic_DNA"/>
</dbReference>
<organism evidence="1 2">
    <name type="scientific">Dermatophagoides pteronyssinus</name>
    <name type="common">European house dust mite</name>
    <dbReference type="NCBI Taxonomy" id="6956"/>
    <lineage>
        <taxon>Eukaryota</taxon>
        <taxon>Metazoa</taxon>
        <taxon>Ecdysozoa</taxon>
        <taxon>Arthropoda</taxon>
        <taxon>Chelicerata</taxon>
        <taxon>Arachnida</taxon>
        <taxon>Acari</taxon>
        <taxon>Acariformes</taxon>
        <taxon>Sarcoptiformes</taxon>
        <taxon>Astigmata</taxon>
        <taxon>Psoroptidia</taxon>
        <taxon>Analgoidea</taxon>
        <taxon>Pyroglyphidae</taxon>
        <taxon>Dermatophagoidinae</taxon>
        <taxon>Dermatophagoides</taxon>
    </lineage>
</organism>
<name>A0ABQ8IXH8_DERPT</name>
<protein>
    <submittedName>
        <fullName evidence="1">Uncharacterized protein</fullName>
    </submittedName>
</protein>
<dbReference type="Proteomes" id="UP000887458">
    <property type="component" value="Unassembled WGS sequence"/>
</dbReference>
<reference evidence="1 2" key="1">
    <citation type="journal article" date="2018" name="J. Allergy Clin. Immunol.">
        <title>High-quality assembly of Dermatophagoides pteronyssinus genome and transcriptome reveals a wide range of novel allergens.</title>
        <authorList>
            <person name="Liu X.Y."/>
            <person name="Yang K.Y."/>
            <person name="Wang M.Q."/>
            <person name="Kwok J.S."/>
            <person name="Zeng X."/>
            <person name="Yang Z."/>
            <person name="Xiao X.J."/>
            <person name="Lau C.P."/>
            <person name="Li Y."/>
            <person name="Huang Z.M."/>
            <person name="Ba J.G."/>
            <person name="Yim A.K."/>
            <person name="Ouyang C.Y."/>
            <person name="Ngai S.M."/>
            <person name="Chan T.F."/>
            <person name="Leung E.L."/>
            <person name="Liu L."/>
            <person name="Liu Z.G."/>
            <person name="Tsui S.K."/>
        </authorList>
    </citation>
    <scope>NUCLEOTIDE SEQUENCE [LARGE SCALE GENOMIC DNA]</scope>
    <source>
        <strain evidence="1">Derp</strain>
    </source>
</reference>
<reference evidence="1 2" key="2">
    <citation type="journal article" date="2022" name="Mol. Biol. Evol.">
        <title>Comparative Genomics Reveals Insights into the Divergent Evolution of Astigmatic Mites and Household Pest Adaptations.</title>
        <authorList>
            <person name="Xiong Q."/>
            <person name="Wan A.T."/>
            <person name="Liu X."/>
            <person name="Fung C.S."/>
            <person name="Xiao X."/>
            <person name="Malainual N."/>
            <person name="Hou J."/>
            <person name="Wang L."/>
            <person name="Wang M."/>
            <person name="Yang K.Y."/>
            <person name="Cui Y."/>
            <person name="Leung E.L."/>
            <person name="Nong W."/>
            <person name="Shin S.K."/>
            <person name="Au S.W."/>
            <person name="Jeong K.Y."/>
            <person name="Chew F.T."/>
            <person name="Hui J.H."/>
            <person name="Leung T.F."/>
            <person name="Tungtrongchitr A."/>
            <person name="Zhong N."/>
            <person name="Liu Z."/>
            <person name="Tsui S.K."/>
        </authorList>
    </citation>
    <scope>NUCLEOTIDE SEQUENCE [LARGE SCALE GENOMIC DNA]</scope>
    <source>
        <strain evidence="1">Derp</strain>
    </source>
</reference>
<sequence length="79" mass="8804">MERQRHVIIDKASSRRFSANFSLPDCCCGSYKEFVENGPVILPPPPPFCKTEFSECANAQNGPRGQCPDCCISLHFVLL</sequence>
<comment type="caution">
    <text evidence="1">The sequence shown here is derived from an EMBL/GenBank/DDBJ whole genome shotgun (WGS) entry which is preliminary data.</text>
</comment>
<evidence type="ECO:0000313" key="2">
    <source>
        <dbReference type="Proteomes" id="UP000887458"/>
    </source>
</evidence>